<feature type="compositionally biased region" description="Low complexity" evidence="10">
    <location>
        <begin position="396"/>
        <end position="406"/>
    </location>
</feature>
<sequence>MVVCRFYLNGKCKFGDRCRNEHPRNISDFSTNSGSFSSQSNWQPGGGRPNYGGGGGQGQYQGQGYQQYNNQGGSFGSSFGNRNRFAALGDDYQRNNRGPVSGAGDFGGGGGEEPKPGEILESIKRDAEEWDASGMWPYSSYRPARSQGDVPGLQDVSPEELRLEAYLAQKENRFEEYKGAISTSASVFQKKREMLKKPPGELQKALISVYRGQHKSGSFGSRSIFGVQDISSTEIFSKSGSSLFQTSNNPPSGFSSTSPPAGLFSTSVTSGTFGKTNLGSGFGANVATPSTVPQGLFSAPSGTTSSFGSLASQSSRFGSSGGSGFGTGGGTGFGSGGGFGSRGSGLFGKPAETQAPVGLFGKPVQAGTGLFGKPATQLGGLFGKGEAQATGLFGKPAPSDSPSADSKCYTPLSDLTPEEKEQFEAPSFTLGKIPTRPPPLEMVKTAA</sequence>
<proteinExistence type="predicted"/>
<dbReference type="Gene3D" id="4.10.1000.10">
    <property type="entry name" value="Zinc finger, CCCH-type"/>
    <property type="match status" value="1"/>
</dbReference>
<protein>
    <recommendedName>
        <fullName evidence="7">Nucleoporin NUP42</fullName>
    </recommendedName>
    <alternativeName>
        <fullName evidence="8">Nucleoporin-like protein 2</fullName>
    </alternativeName>
</protein>
<evidence type="ECO:0000256" key="1">
    <source>
        <dbReference type="ARBA" id="ARBA00004335"/>
    </source>
</evidence>
<name>A0A9Q1BAQ0_HOLLE</name>
<keyword evidence="4 9" id="KW-0862">Zinc</keyword>
<evidence type="ECO:0000256" key="4">
    <source>
        <dbReference type="ARBA" id="ARBA00022833"/>
    </source>
</evidence>
<feature type="compositionally biased region" description="Low complexity" evidence="10">
    <location>
        <begin position="27"/>
        <end position="43"/>
    </location>
</feature>
<evidence type="ECO:0000256" key="8">
    <source>
        <dbReference type="ARBA" id="ARBA00042384"/>
    </source>
</evidence>
<dbReference type="OrthoDB" id="10066058at2759"/>
<feature type="compositionally biased region" description="Low complexity" evidence="10">
    <location>
        <begin position="62"/>
        <end position="85"/>
    </location>
</feature>
<dbReference type="Pfam" id="PF18044">
    <property type="entry name" value="zf-CCCH_4"/>
    <property type="match status" value="1"/>
</dbReference>
<feature type="region of interest" description="Disordered" evidence="10">
    <location>
        <begin position="387"/>
        <end position="447"/>
    </location>
</feature>
<keyword evidence="3 9" id="KW-0863">Zinc-finger</keyword>
<comment type="function">
    <text evidence="6">Required for the export of mRNAs containing poly(A) tails from the nucleus into the cytoplasm.</text>
</comment>
<dbReference type="PANTHER" id="PTHR46527:SF1">
    <property type="entry name" value="NUCLEOPORIN NUP42"/>
    <property type="match status" value="1"/>
</dbReference>
<evidence type="ECO:0000313" key="13">
    <source>
        <dbReference type="Proteomes" id="UP001152320"/>
    </source>
</evidence>
<feature type="compositionally biased region" description="Gly residues" evidence="10">
    <location>
        <begin position="44"/>
        <end position="61"/>
    </location>
</feature>
<dbReference type="Proteomes" id="UP001152320">
    <property type="component" value="Chromosome 22"/>
</dbReference>
<comment type="caution">
    <text evidence="12">The sequence shown here is derived from an EMBL/GenBank/DDBJ whole genome shotgun (WGS) entry which is preliminary data.</text>
</comment>
<evidence type="ECO:0000256" key="3">
    <source>
        <dbReference type="ARBA" id="ARBA00022771"/>
    </source>
</evidence>
<evidence type="ECO:0000256" key="2">
    <source>
        <dbReference type="ARBA" id="ARBA00022723"/>
    </source>
</evidence>
<feature type="zinc finger region" description="C3H1-type" evidence="9">
    <location>
        <begin position="1"/>
        <end position="25"/>
    </location>
</feature>
<organism evidence="12 13">
    <name type="scientific">Holothuria leucospilota</name>
    <name type="common">Black long sea cucumber</name>
    <name type="synonym">Mertensiothuria leucospilota</name>
    <dbReference type="NCBI Taxonomy" id="206669"/>
    <lineage>
        <taxon>Eukaryota</taxon>
        <taxon>Metazoa</taxon>
        <taxon>Echinodermata</taxon>
        <taxon>Eleutherozoa</taxon>
        <taxon>Echinozoa</taxon>
        <taxon>Holothuroidea</taxon>
        <taxon>Aspidochirotacea</taxon>
        <taxon>Aspidochirotida</taxon>
        <taxon>Holothuriidae</taxon>
        <taxon>Holothuria</taxon>
    </lineage>
</organism>
<evidence type="ECO:0000259" key="11">
    <source>
        <dbReference type="PROSITE" id="PS50103"/>
    </source>
</evidence>
<evidence type="ECO:0000256" key="7">
    <source>
        <dbReference type="ARBA" id="ARBA00039886"/>
    </source>
</evidence>
<dbReference type="PANTHER" id="PTHR46527">
    <property type="entry name" value="NUCLEOPORIN-LIKE PROTEIN 2"/>
    <property type="match status" value="1"/>
</dbReference>
<evidence type="ECO:0000256" key="6">
    <source>
        <dbReference type="ARBA" id="ARBA00037262"/>
    </source>
</evidence>
<keyword evidence="5" id="KW-0539">Nucleus</keyword>
<dbReference type="InterPro" id="IPR000571">
    <property type="entry name" value="Znf_CCCH"/>
</dbReference>
<evidence type="ECO:0000313" key="12">
    <source>
        <dbReference type="EMBL" id="KAJ8020976.1"/>
    </source>
</evidence>
<feature type="region of interest" description="Disordered" evidence="10">
    <location>
        <begin position="240"/>
        <end position="260"/>
    </location>
</feature>
<dbReference type="SMART" id="SM00356">
    <property type="entry name" value="ZnF_C3H1"/>
    <property type="match status" value="1"/>
</dbReference>
<dbReference type="GO" id="GO:0031965">
    <property type="term" value="C:nuclear membrane"/>
    <property type="evidence" value="ECO:0007669"/>
    <property type="project" value="UniProtKB-SubCell"/>
</dbReference>
<feature type="region of interest" description="Disordered" evidence="10">
    <location>
        <begin position="26"/>
        <end position="117"/>
    </location>
</feature>
<dbReference type="InterPro" id="IPR051767">
    <property type="entry name" value="Nucleoporin_NUP42"/>
</dbReference>
<dbReference type="PROSITE" id="PS50103">
    <property type="entry name" value="ZF_C3H1"/>
    <property type="match status" value="1"/>
</dbReference>
<reference evidence="12" key="1">
    <citation type="submission" date="2021-10" db="EMBL/GenBank/DDBJ databases">
        <title>Tropical sea cucumber genome reveals ecological adaptation and Cuvierian tubules defense mechanism.</title>
        <authorList>
            <person name="Chen T."/>
        </authorList>
    </citation>
    <scope>NUCLEOTIDE SEQUENCE</scope>
    <source>
        <strain evidence="12">Nanhai2018</strain>
        <tissue evidence="12">Muscle</tissue>
    </source>
</reference>
<feature type="domain" description="C3H1-type" evidence="11">
    <location>
        <begin position="1"/>
        <end position="25"/>
    </location>
</feature>
<evidence type="ECO:0000256" key="10">
    <source>
        <dbReference type="SAM" id="MobiDB-lite"/>
    </source>
</evidence>
<dbReference type="InterPro" id="IPR041367">
    <property type="entry name" value="Znf-CCCH_4"/>
</dbReference>
<evidence type="ECO:0000256" key="9">
    <source>
        <dbReference type="PROSITE-ProRule" id="PRU00723"/>
    </source>
</evidence>
<keyword evidence="2 9" id="KW-0479">Metal-binding</keyword>
<dbReference type="GO" id="GO:0008270">
    <property type="term" value="F:zinc ion binding"/>
    <property type="evidence" value="ECO:0007669"/>
    <property type="project" value="UniProtKB-KW"/>
</dbReference>
<gene>
    <name evidence="12" type="ORF">HOLleu_40720</name>
</gene>
<dbReference type="AlphaFoldDB" id="A0A9Q1BAQ0"/>
<dbReference type="EMBL" id="JAIZAY010000022">
    <property type="protein sequence ID" value="KAJ8020976.1"/>
    <property type="molecule type" value="Genomic_DNA"/>
</dbReference>
<keyword evidence="13" id="KW-1185">Reference proteome</keyword>
<accession>A0A9Q1BAQ0</accession>
<comment type="subcellular location">
    <subcellularLocation>
        <location evidence="1">Nucleus membrane</location>
        <topology evidence="1">Peripheral membrane protein</topology>
        <orientation evidence="1">Cytoplasmic side</orientation>
    </subcellularLocation>
</comment>
<evidence type="ECO:0000256" key="5">
    <source>
        <dbReference type="ARBA" id="ARBA00023242"/>
    </source>
</evidence>